<evidence type="ECO:0000313" key="2">
    <source>
        <dbReference type="EMBL" id="PSR83168.1"/>
    </source>
</evidence>
<feature type="region of interest" description="Disordered" evidence="1">
    <location>
        <begin position="1"/>
        <end position="24"/>
    </location>
</feature>
<comment type="caution">
    <text evidence="2">The sequence shown here is derived from an EMBL/GenBank/DDBJ whole genome shotgun (WGS) entry which is preliminary data.</text>
</comment>
<accession>A0A2R6P1B3</accession>
<protein>
    <submittedName>
        <fullName evidence="2">Uncharacterized protein</fullName>
    </submittedName>
</protein>
<name>A0A2R6P1B3_9APHY</name>
<feature type="compositionally biased region" description="Basic and acidic residues" evidence="1">
    <location>
        <begin position="11"/>
        <end position="24"/>
    </location>
</feature>
<dbReference type="Proteomes" id="UP000186601">
    <property type="component" value="Unassembled WGS sequence"/>
</dbReference>
<evidence type="ECO:0000256" key="1">
    <source>
        <dbReference type="SAM" id="MobiDB-lite"/>
    </source>
</evidence>
<gene>
    <name evidence="2" type="ORF">PHLCEN_2v5817</name>
</gene>
<dbReference type="AlphaFoldDB" id="A0A2R6P1B3"/>
<reference evidence="2 3" key="1">
    <citation type="submission" date="2018-02" db="EMBL/GenBank/DDBJ databases">
        <title>Genome sequence of the basidiomycete white-rot fungus Phlebia centrifuga.</title>
        <authorList>
            <person name="Granchi Z."/>
            <person name="Peng M."/>
            <person name="de Vries R.P."/>
            <person name="Hilden K."/>
            <person name="Makela M.R."/>
            <person name="Grigoriev I."/>
            <person name="Riley R."/>
        </authorList>
    </citation>
    <scope>NUCLEOTIDE SEQUENCE [LARGE SCALE GENOMIC DNA]</scope>
    <source>
        <strain evidence="2 3">FBCC195</strain>
    </source>
</reference>
<keyword evidence="3" id="KW-1185">Reference proteome</keyword>
<evidence type="ECO:0000313" key="3">
    <source>
        <dbReference type="Proteomes" id="UP000186601"/>
    </source>
</evidence>
<sequence>MTGNPIAAWESEGKSATTRERMKEGATSLTYCVRDAYGRTSSGQLQSQEEQ</sequence>
<dbReference type="EMBL" id="MLYV02000565">
    <property type="protein sequence ID" value="PSR83168.1"/>
    <property type="molecule type" value="Genomic_DNA"/>
</dbReference>
<organism evidence="2 3">
    <name type="scientific">Hermanssonia centrifuga</name>
    <dbReference type="NCBI Taxonomy" id="98765"/>
    <lineage>
        <taxon>Eukaryota</taxon>
        <taxon>Fungi</taxon>
        <taxon>Dikarya</taxon>
        <taxon>Basidiomycota</taxon>
        <taxon>Agaricomycotina</taxon>
        <taxon>Agaricomycetes</taxon>
        <taxon>Polyporales</taxon>
        <taxon>Meruliaceae</taxon>
        <taxon>Hermanssonia</taxon>
    </lineage>
</organism>
<proteinExistence type="predicted"/>